<gene>
    <name evidence="3" type="ORF">TvY486_0016140</name>
</gene>
<dbReference type="EMBL" id="CAEX01002158">
    <property type="protein sequence ID" value="CCD18902.1"/>
    <property type="molecule type" value="Genomic_DNA"/>
</dbReference>
<feature type="signal peptide" evidence="2">
    <location>
        <begin position="1"/>
        <end position="19"/>
    </location>
</feature>
<evidence type="ECO:0000256" key="2">
    <source>
        <dbReference type="SAM" id="SignalP"/>
    </source>
</evidence>
<keyword evidence="4" id="KW-1185">Reference proteome</keyword>
<protein>
    <submittedName>
        <fullName evidence="3">Uncharacterized protein</fullName>
    </submittedName>
</protein>
<sequence length="750" mass="82838">MSAVRFCLLLLLSLRVVLRARCTHHCQKSGKDKSNVRMCATRDLLWGWLNVTNKTAVRAEKVMQNATVLRDHANTVGEKAKEALVVAKDVLDRLNKTDPEKAGTVVPAVKTLERVIDNLKTSCKEADKAEKNAKDSMDTAVNGYAHICVAANSISGKHDNGLIVHERALQRIGMIATDGDCSKEFFASKKLSDMAAKLDVMENLSKWKNEAMLLFDSTYREIAQSESTCHWTFNNGARKFHDVKDAIKDAVEKLEVVMKELHIFYLTLQEAEKNVTDATKKVDIVKNTMLGRFKRSGTALCGMLVRRVKMDAQLRTTAERLESTKQQVASKMDGIAHLLSDATGASEVQKSVEKAISQLLKSGPLSLSVKLLALRNISSANESVTHFKNIVSLSAQDAVRAKESTTEVENQMENNKKEFEHIRQQLIARLNETETNISSLTADECSRKFSEVLNRPWNVAFDCAMHVNETALLETENAIKKLEVQIELMQPKLTKIDSNMRNVNTTISNAAQFKENAKTAAANAVADVLRSLMKEVCASVAELDELRMDNNGFKGTARNLRNNVSVESRRAEAAWKRDSADPEMSQYIEDGFTYASRGVAVLEKQLLRIDAQYVKVTNGLSEGLKITEGNGSKSYDVVVKFVRGINSNPAALSLPSVCSGDNIVELVQSLIEDRDAMLKNVSAIVSLGDLAAKVKERLTSAREQMRKVVSSAADAQAAVEEAIRRARDAAAGRGCTPLHRQLLSVLQGIW</sequence>
<name>F9WMY9_TRYVY</name>
<keyword evidence="2" id="KW-0732">Signal</keyword>
<dbReference type="VEuPathDB" id="TriTrypDB:TvY486_0016140"/>
<dbReference type="Proteomes" id="UP000009027">
    <property type="component" value="Unassembled WGS sequence"/>
</dbReference>
<keyword evidence="1" id="KW-0175">Coiled coil</keyword>
<reference evidence="3 4" key="1">
    <citation type="journal article" date="2012" name="Proc. Natl. Acad. Sci. U.S.A.">
        <title>Antigenic diversity is generated by distinct evolutionary mechanisms in African trypanosome species.</title>
        <authorList>
            <person name="Jackson A.P."/>
            <person name="Berry A."/>
            <person name="Aslett M."/>
            <person name="Allison H.C."/>
            <person name="Burton P."/>
            <person name="Vavrova-Anderson J."/>
            <person name="Brown R."/>
            <person name="Browne H."/>
            <person name="Corton N."/>
            <person name="Hauser H."/>
            <person name="Gamble J."/>
            <person name="Gilderthorp R."/>
            <person name="Marcello L."/>
            <person name="McQuillan J."/>
            <person name="Otto T.D."/>
            <person name="Quail M.A."/>
            <person name="Sanders M.J."/>
            <person name="van Tonder A."/>
            <person name="Ginger M.L."/>
            <person name="Field M.C."/>
            <person name="Barry J.D."/>
            <person name="Hertz-Fowler C."/>
            <person name="Berriman M."/>
        </authorList>
    </citation>
    <scope>NUCLEOTIDE SEQUENCE</scope>
    <source>
        <strain evidence="3 4">Y486</strain>
    </source>
</reference>
<dbReference type="AlphaFoldDB" id="F9WMY9"/>
<evidence type="ECO:0000256" key="1">
    <source>
        <dbReference type="SAM" id="Coils"/>
    </source>
</evidence>
<evidence type="ECO:0000313" key="3">
    <source>
        <dbReference type="EMBL" id="CCD18902.1"/>
    </source>
</evidence>
<accession>F9WMY9</accession>
<evidence type="ECO:0000313" key="4">
    <source>
        <dbReference type="Proteomes" id="UP000009027"/>
    </source>
</evidence>
<proteinExistence type="predicted"/>
<feature type="coiled-coil region" evidence="1">
    <location>
        <begin position="405"/>
        <end position="443"/>
    </location>
</feature>
<feature type="chain" id="PRO_5003395210" evidence="2">
    <location>
        <begin position="20"/>
        <end position="750"/>
    </location>
</feature>
<organism evidence="3 4">
    <name type="scientific">Trypanosoma vivax (strain Y486)</name>
    <dbReference type="NCBI Taxonomy" id="1055687"/>
    <lineage>
        <taxon>Eukaryota</taxon>
        <taxon>Discoba</taxon>
        <taxon>Euglenozoa</taxon>
        <taxon>Kinetoplastea</taxon>
        <taxon>Metakinetoplastina</taxon>
        <taxon>Trypanosomatida</taxon>
        <taxon>Trypanosomatidae</taxon>
        <taxon>Trypanosoma</taxon>
        <taxon>Duttonella</taxon>
    </lineage>
</organism>